<evidence type="ECO:0000256" key="2">
    <source>
        <dbReference type="SAM" id="Coils"/>
    </source>
</evidence>
<dbReference type="AlphaFoldDB" id="A0A318HYM9"/>
<dbReference type="InterPro" id="IPR050807">
    <property type="entry name" value="TransReg_Diox_bact_type"/>
</dbReference>
<evidence type="ECO:0000313" key="5">
    <source>
        <dbReference type="Proteomes" id="UP000248314"/>
    </source>
</evidence>
<dbReference type="Proteomes" id="UP000248314">
    <property type="component" value="Unassembled WGS sequence"/>
</dbReference>
<dbReference type="Pfam" id="PF01381">
    <property type="entry name" value="HTH_3"/>
    <property type="match status" value="1"/>
</dbReference>
<dbReference type="CDD" id="cd00093">
    <property type="entry name" value="HTH_XRE"/>
    <property type="match status" value="1"/>
</dbReference>
<name>A0A318HYM9_9BACT</name>
<dbReference type="PANTHER" id="PTHR46797">
    <property type="entry name" value="HTH-TYPE TRANSCRIPTIONAL REGULATOR"/>
    <property type="match status" value="1"/>
</dbReference>
<sequence length="150" mass="17181">MLAYNITYINKVLILFNQNTKIICFCNFLFISLQNDFNQRIYMDIKKVIKEQGYTIEKVADKMGISRVTLSQNMSRNPTVATLERIANAIGCEVGAFFENTNEESFSAIIDYKGELRKVTSVEELEKVVKELKGSITNKINENENAKSNY</sequence>
<dbReference type="Gene3D" id="1.10.260.40">
    <property type="entry name" value="lambda repressor-like DNA-binding domains"/>
    <property type="match status" value="1"/>
</dbReference>
<comment type="caution">
    <text evidence="4">The sequence shown here is derived from an EMBL/GenBank/DDBJ whole genome shotgun (WGS) entry which is preliminary data.</text>
</comment>
<proteinExistence type="predicted"/>
<evidence type="ECO:0000313" key="4">
    <source>
        <dbReference type="EMBL" id="PXX23588.1"/>
    </source>
</evidence>
<dbReference type="STRING" id="1122991.GCA_000613445_01358"/>
<evidence type="ECO:0000259" key="3">
    <source>
        <dbReference type="PROSITE" id="PS50943"/>
    </source>
</evidence>
<dbReference type="PROSITE" id="PS50943">
    <property type="entry name" value="HTH_CROC1"/>
    <property type="match status" value="1"/>
</dbReference>
<protein>
    <submittedName>
        <fullName evidence="4">Helix-turn-helix protein</fullName>
    </submittedName>
</protein>
<dbReference type="SUPFAM" id="SSF47413">
    <property type="entry name" value="lambda repressor-like DNA-binding domains"/>
    <property type="match status" value="1"/>
</dbReference>
<dbReference type="SMART" id="SM00530">
    <property type="entry name" value="HTH_XRE"/>
    <property type="match status" value="1"/>
</dbReference>
<dbReference type="GO" id="GO:0003700">
    <property type="term" value="F:DNA-binding transcription factor activity"/>
    <property type="evidence" value="ECO:0007669"/>
    <property type="project" value="TreeGrafter"/>
</dbReference>
<dbReference type="PANTHER" id="PTHR46797:SF1">
    <property type="entry name" value="METHYLPHOSPHONATE SYNTHASE"/>
    <property type="match status" value="1"/>
</dbReference>
<reference evidence="4 5" key="1">
    <citation type="submission" date="2018-05" db="EMBL/GenBank/DDBJ databases">
        <title>Genomic Encyclopedia of Type Strains, Phase I: the one thousand microbial genomes (KMG-I) project.</title>
        <authorList>
            <person name="Kyrpides N."/>
        </authorList>
    </citation>
    <scope>NUCLEOTIDE SEQUENCE [LARGE SCALE GENOMIC DNA]</scope>
    <source>
        <strain evidence="4 5">DSM 15611</strain>
    </source>
</reference>
<feature type="coiled-coil region" evidence="2">
    <location>
        <begin position="122"/>
        <end position="149"/>
    </location>
</feature>
<evidence type="ECO:0000256" key="1">
    <source>
        <dbReference type="ARBA" id="ARBA00023125"/>
    </source>
</evidence>
<keyword evidence="2" id="KW-0175">Coiled coil</keyword>
<dbReference type="InterPro" id="IPR010982">
    <property type="entry name" value="Lambda_DNA-bd_dom_sf"/>
</dbReference>
<dbReference type="GO" id="GO:0003677">
    <property type="term" value="F:DNA binding"/>
    <property type="evidence" value="ECO:0007669"/>
    <property type="project" value="UniProtKB-KW"/>
</dbReference>
<organism evidence="4 5">
    <name type="scientific">Hoylesella shahii DSM 15611 = JCM 12083</name>
    <dbReference type="NCBI Taxonomy" id="1122991"/>
    <lineage>
        <taxon>Bacteria</taxon>
        <taxon>Pseudomonadati</taxon>
        <taxon>Bacteroidota</taxon>
        <taxon>Bacteroidia</taxon>
        <taxon>Bacteroidales</taxon>
        <taxon>Prevotellaceae</taxon>
        <taxon>Hoylesella</taxon>
    </lineage>
</organism>
<gene>
    <name evidence="4" type="ORF">EJ73_00577</name>
</gene>
<feature type="domain" description="HTH cro/C1-type" evidence="3">
    <location>
        <begin position="45"/>
        <end position="97"/>
    </location>
</feature>
<dbReference type="EMBL" id="QJJX01000005">
    <property type="protein sequence ID" value="PXX23588.1"/>
    <property type="molecule type" value="Genomic_DNA"/>
</dbReference>
<accession>A0A318HYM9</accession>
<keyword evidence="1" id="KW-0238">DNA-binding</keyword>
<keyword evidence="5" id="KW-1185">Reference proteome</keyword>
<dbReference type="InterPro" id="IPR001387">
    <property type="entry name" value="Cro/C1-type_HTH"/>
</dbReference>
<dbReference type="GO" id="GO:0005829">
    <property type="term" value="C:cytosol"/>
    <property type="evidence" value="ECO:0007669"/>
    <property type="project" value="TreeGrafter"/>
</dbReference>